<accession>A0A1D2LPP1</accession>
<dbReference type="GO" id="GO:0009982">
    <property type="term" value="F:pseudouridine synthase activity"/>
    <property type="evidence" value="ECO:0007669"/>
    <property type="project" value="InterPro"/>
</dbReference>
<dbReference type="Pfam" id="PF00849">
    <property type="entry name" value="PseudoU_synth_2"/>
    <property type="match status" value="1"/>
</dbReference>
<keyword evidence="8" id="KW-1185">Reference proteome</keyword>
<dbReference type="EMBL" id="CP023483">
    <property type="protein sequence ID" value="ATF25515.1"/>
    <property type="molecule type" value="Genomic_DNA"/>
</dbReference>
<dbReference type="KEGG" id="bths:CNY62_03360"/>
<dbReference type="STRING" id="2756.BFR44_00520"/>
<dbReference type="CDD" id="cd02869">
    <property type="entry name" value="PseudoU_synth_RluA_like"/>
    <property type="match status" value="1"/>
</dbReference>
<reference evidence="9" key="3">
    <citation type="submission" date="2018-04" db="EMBL/GenBank/DDBJ databases">
        <authorList>
            <person name="Illikoud N."/>
        </authorList>
    </citation>
    <scope>NUCLEOTIDE SEQUENCE [LARGE SCALE GENOMIC DNA]</scope>
</reference>
<dbReference type="GO" id="GO:0003723">
    <property type="term" value="F:RNA binding"/>
    <property type="evidence" value="ECO:0007669"/>
    <property type="project" value="InterPro"/>
</dbReference>
<dbReference type="InterPro" id="IPR020103">
    <property type="entry name" value="PsdUridine_synth_cat_dom_sf"/>
</dbReference>
<protein>
    <recommendedName>
        <fullName evidence="3">RNA pseudouridylate synthase</fullName>
    </recommendedName>
    <alternativeName>
        <fullName evidence="4">RNA-uridine isomerase</fullName>
    </alternativeName>
</protein>
<evidence type="ECO:0000313" key="7">
    <source>
        <dbReference type="EMBL" id="SPP30875.1"/>
    </source>
</evidence>
<evidence type="ECO:0000313" key="9">
    <source>
        <dbReference type="Proteomes" id="UP000270190"/>
    </source>
</evidence>
<feature type="domain" description="Pseudouridine synthase RsuA/RluA-like" evidence="5">
    <location>
        <begin position="90"/>
        <end position="238"/>
    </location>
</feature>
<evidence type="ECO:0000256" key="2">
    <source>
        <dbReference type="ARBA" id="ARBA00010876"/>
    </source>
</evidence>
<dbReference type="EMBL" id="OUNC01000083">
    <property type="protein sequence ID" value="SPP30875.1"/>
    <property type="molecule type" value="Genomic_DNA"/>
</dbReference>
<dbReference type="Proteomes" id="UP000243591">
    <property type="component" value="Chromosome"/>
</dbReference>
<sequence>MFASLTITVPTTLSGLTINELLQNKWLLSSSVIEQLQREKRIVVDGHKHFDWKTYTVTDNSQIEISLPIPFDFPVVPTEFPLTILYEDEHVIIVNKTEGRLALAVDETSKNTLQNGVEAYLRSQEHPLFHAYAIHDLEQDISGAVIFAKHPLILNLLLHQLQQKQLYGVYWTKVDSVMEGTYGKIQASISEEHDEINAKGTKAITHYEIIKRDRAANTSILEITIDTAIKHQIRLHLDSIGYPIKEITIAGMKRPLLHLKELHFHHPFMDQFVKASTPIPFEFE</sequence>
<evidence type="ECO:0000256" key="3">
    <source>
        <dbReference type="ARBA" id="ARBA00031870"/>
    </source>
</evidence>
<comment type="similarity">
    <text evidence="2">Belongs to the pseudouridine synthase RluA family.</text>
</comment>
<dbReference type="Gene3D" id="3.30.2350.10">
    <property type="entry name" value="Pseudouridine synthase"/>
    <property type="match status" value="1"/>
</dbReference>
<dbReference type="RefSeq" id="WP_029091571.1">
    <property type="nucleotide sequence ID" value="NZ_CBCPHX010000005.1"/>
</dbReference>
<dbReference type="Proteomes" id="UP000270190">
    <property type="component" value="Unassembled WGS sequence"/>
</dbReference>
<evidence type="ECO:0000256" key="1">
    <source>
        <dbReference type="ARBA" id="ARBA00000073"/>
    </source>
</evidence>
<evidence type="ECO:0000259" key="5">
    <source>
        <dbReference type="Pfam" id="PF00849"/>
    </source>
</evidence>
<organism evidence="6 8">
    <name type="scientific">Brochothrix thermosphacta</name>
    <name type="common">Microbacterium thermosphactum</name>
    <dbReference type="NCBI Taxonomy" id="2756"/>
    <lineage>
        <taxon>Bacteria</taxon>
        <taxon>Bacillati</taxon>
        <taxon>Bacillota</taxon>
        <taxon>Bacilli</taxon>
        <taxon>Bacillales</taxon>
        <taxon>Listeriaceae</taxon>
        <taxon>Brochothrix</taxon>
    </lineage>
</organism>
<keyword evidence="7" id="KW-0413">Isomerase</keyword>
<reference evidence="6 8" key="1">
    <citation type="submission" date="2017-09" db="EMBL/GenBank/DDBJ databases">
        <title>Complete Genome Sequences of Two Strains of the Meat Spoilage Bacterium Brochothrix thermosphacta Isolated from Ground Chicken.</title>
        <authorList>
            <person name="Paoli G.C."/>
            <person name="Wijey C."/>
            <person name="Chen C.-Y."/>
            <person name="Nguyen L."/>
            <person name="Yan X."/>
            <person name="Irwin P.L."/>
        </authorList>
    </citation>
    <scope>NUCLEOTIDE SEQUENCE [LARGE SCALE GENOMIC DNA]</scope>
    <source>
        <strain evidence="6 8">BI</strain>
    </source>
</reference>
<dbReference type="AlphaFoldDB" id="A0A1D2LPP1"/>
<dbReference type="SUPFAM" id="SSF55120">
    <property type="entry name" value="Pseudouridine synthase"/>
    <property type="match status" value="1"/>
</dbReference>
<reference evidence="7" key="2">
    <citation type="submission" date="2018-04" db="EMBL/GenBank/DDBJ databases">
        <authorList>
            <person name="Go L.Y."/>
            <person name="Mitchell J.A."/>
        </authorList>
    </citation>
    <scope>NUCLEOTIDE SEQUENCE</scope>
    <source>
        <strain evidence="7">BSAS1 3</strain>
    </source>
</reference>
<gene>
    <name evidence="7" type="ORF">BTBSAS_90089</name>
    <name evidence="6" type="ORF">CNY62_03360</name>
</gene>
<dbReference type="GO" id="GO:0140098">
    <property type="term" value="F:catalytic activity, acting on RNA"/>
    <property type="evidence" value="ECO:0007669"/>
    <property type="project" value="UniProtKB-ARBA"/>
</dbReference>
<dbReference type="GO" id="GO:0000455">
    <property type="term" value="P:enzyme-directed rRNA pseudouridine synthesis"/>
    <property type="evidence" value="ECO:0007669"/>
    <property type="project" value="TreeGrafter"/>
</dbReference>
<proteinExistence type="inferred from homology"/>
<dbReference type="OrthoDB" id="9807829at2"/>
<dbReference type="InterPro" id="IPR006145">
    <property type="entry name" value="PsdUridine_synth_RsuA/RluA"/>
</dbReference>
<name>A0A1D2LPP1_BROTH</name>
<evidence type="ECO:0000256" key="4">
    <source>
        <dbReference type="ARBA" id="ARBA00033164"/>
    </source>
</evidence>
<dbReference type="InterPro" id="IPR050188">
    <property type="entry name" value="RluA_PseudoU_synthase"/>
</dbReference>
<evidence type="ECO:0000313" key="8">
    <source>
        <dbReference type="Proteomes" id="UP000243591"/>
    </source>
</evidence>
<evidence type="ECO:0000313" key="6">
    <source>
        <dbReference type="EMBL" id="ATF25515.1"/>
    </source>
</evidence>
<dbReference type="GeneID" id="66537934"/>
<dbReference type="PANTHER" id="PTHR21600:SF44">
    <property type="entry name" value="RIBOSOMAL LARGE SUBUNIT PSEUDOURIDINE SYNTHASE D"/>
    <property type="match status" value="1"/>
</dbReference>
<comment type="catalytic activity">
    <reaction evidence="1">
        <text>a uridine in RNA = a pseudouridine in RNA</text>
        <dbReference type="Rhea" id="RHEA:48348"/>
        <dbReference type="Rhea" id="RHEA-COMP:12068"/>
        <dbReference type="Rhea" id="RHEA-COMP:12069"/>
        <dbReference type="ChEBI" id="CHEBI:65314"/>
        <dbReference type="ChEBI" id="CHEBI:65315"/>
    </reaction>
</comment>
<dbReference type="PANTHER" id="PTHR21600">
    <property type="entry name" value="MITOCHONDRIAL RNA PSEUDOURIDINE SYNTHASE"/>
    <property type="match status" value="1"/>
</dbReference>